<dbReference type="EMBL" id="KT151955">
    <property type="protein sequence ID" value="ALA07161.1"/>
    <property type="molecule type" value="Genomic_DNA"/>
</dbReference>
<evidence type="ECO:0000313" key="2">
    <source>
        <dbReference type="Proteomes" id="UP000208104"/>
    </source>
</evidence>
<dbReference type="GeneID" id="26625979"/>
<organism evidence="1 2">
    <name type="scientific">Brevibacillus phage Jenst</name>
    <dbReference type="NCBI Taxonomy" id="1691954"/>
    <lineage>
        <taxon>Viruses</taxon>
        <taxon>Duplodnaviria</taxon>
        <taxon>Heunggongvirae</taxon>
        <taxon>Uroviricota</taxon>
        <taxon>Caudoviricetes</taxon>
        <taxon>Jenstvirus</taxon>
        <taxon>Jenstvirus jenst</taxon>
    </lineage>
</organism>
<gene>
    <name evidence="1" type="ORF">JENST_31</name>
</gene>
<name>A0A0K2CN12_9CAUD</name>
<protein>
    <submittedName>
        <fullName evidence="1">Uncharacterized protein</fullName>
    </submittedName>
</protein>
<accession>A0A0K2CN12</accession>
<proteinExistence type="predicted"/>
<dbReference type="KEGG" id="vg:26625979"/>
<keyword evidence="2" id="KW-1185">Reference proteome</keyword>
<dbReference type="Proteomes" id="UP000208104">
    <property type="component" value="Segment"/>
</dbReference>
<sequence length="148" mass="16932">MGKINVSDVYACIHQTLRNDPEIQSMLGLTADSSLEDMATKIQKRRKPQNLVQDNLPMISFYKNPGARGKNYLEYRFIVDFDIYTQDDVELATNIADRISHLFDDKYLGLQKGSVFKGQYVTSAEDDTDLENTYKYFTQIGLTVGIEE</sequence>
<dbReference type="RefSeq" id="YP_009199092.1">
    <property type="nucleotide sequence ID" value="NC_028805.1"/>
</dbReference>
<evidence type="ECO:0000313" key="1">
    <source>
        <dbReference type="EMBL" id="ALA07161.1"/>
    </source>
</evidence>
<reference evidence="1 2" key="1">
    <citation type="journal article" date="2015" name="Genome Announc.">
        <title>Genome Sequences of Five Additional Brevibacillus laterosporus Bacteriophages.</title>
        <authorList>
            <person name="Merrill B.D."/>
            <person name="Berg J.A."/>
            <person name="Graves K.A."/>
            <person name="Ward A.T."/>
            <person name="Hilton J.A."/>
            <person name="Wake B.N."/>
            <person name="Grose J.H."/>
            <person name="Breakwell D.P."/>
            <person name="Burnett S.H."/>
        </authorList>
    </citation>
    <scope>NUCLEOTIDE SEQUENCE [LARGE SCALE GENOMIC DNA]</scope>
</reference>